<dbReference type="Gene3D" id="3.30.1390.20">
    <property type="entry name" value="Ribosomal protein L30, ferredoxin-like fold domain"/>
    <property type="match status" value="1"/>
</dbReference>
<protein>
    <recommendedName>
        <fullName evidence="5">Large ribosomal subunit protein uL30</fullName>
    </recommendedName>
</protein>
<comment type="similarity">
    <text evidence="1 5">Belongs to the universal ribosomal protein uL30 family.</text>
</comment>
<dbReference type="STRING" id="1263015.BN580_01219"/>
<gene>
    <name evidence="5 8" type="primary">rpmD</name>
    <name evidence="7" type="ORF">BN580_01219</name>
    <name evidence="8" type="ORF">MR241_09165</name>
</gene>
<dbReference type="NCBIfam" id="TIGR01308">
    <property type="entry name" value="rpmD_bact"/>
    <property type="match status" value="1"/>
</dbReference>
<dbReference type="CDD" id="cd01658">
    <property type="entry name" value="Ribosomal_L30"/>
    <property type="match status" value="1"/>
</dbReference>
<evidence type="ECO:0000256" key="1">
    <source>
        <dbReference type="ARBA" id="ARBA00007594"/>
    </source>
</evidence>
<comment type="caution">
    <text evidence="7">The sequence shown here is derived from an EMBL/GenBank/DDBJ whole genome shotgun (WGS) entry which is preliminary data.</text>
</comment>
<evidence type="ECO:0000313" key="7">
    <source>
        <dbReference type="EMBL" id="CDC73370.1"/>
    </source>
</evidence>
<dbReference type="SUPFAM" id="SSF55129">
    <property type="entry name" value="Ribosomal protein L30p/L7e"/>
    <property type="match status" value="1"/>
</dbReference>
<dbReference type="GO" id="GO:0003735">
    <property type="term" value="F:structural constituent of ribosome"/>
    <property type="evidence" value="ECO:0007669"/>
    <property type="project" value="InterPro"/>
</dbReference>
<evidence type="ECO:0000313" key="8">
    <source>
        <dbReference type="EMBL" id="MCI5756444.1"/>
    </source>
</evidence>
<dbReference type="GO" id="GO:0022625">
    <property type="term" value="C:cytosolic large ribosomal subunit"/>
    <property type="evidence" value="ECO:0007669"/>
    <property type="project" value="TreeGrafter"/>
</dbReference>
<dbReference type="HAMAP" id="MF_01371_B">
    <property type="entry name" value="Ribosomal_uL30_B"/>
    <property type="match status" value="1"/>
</dbReference>
<dbReference type="PIRSF" id="PIRSF002211">
    <property type="entry name" value="Ribosomal_L30_bac-type"/>
    <property type="match status" value="1"/>
</dbReference>
<dbReference type="InterPro" id="IPR016082">
    <property type="entry name" value="Ribosomal_uL30_ferredoxin-like"/>
</dbReference>
<accession>R6TMA3</accession>
<evidence type="ECO:0000313" key="10">
    <source>
        <dbReference type="Proteomes" id="UP001139365"/>
    </source>
</evidence>
<dbReference type="GO" id="GO:0006412">
    <property type="term" value="P:translation"/>
    <property type="evidence" value="ECO:0007669"/>
    <property type="project" value="UniProtKB-UniRule"/>
</dbReference>
<dbReference type="EMBL" id="CBFW010000158">
    <property type="protein sequence ID" value="CDC73370.1"/>
    <property type="molecule type" value="Genomic_DNA"/>
</dbReference>
<organism evidence="7 9">
    <name type="scientific">Candidatus Colimorpha enterica</name>
    <dbReference type="NCBI Taxonomy" id="3083063"/>
    <lineage>
        <taxon>Bacteria</taxon>
        <taxon>Pseudomonadati</taxon>
        <taxon>Bacteroidota</taxon>
        <taxon>Bacteroidia</taxon>
        <taxon>Bacteroidales</taxon>
        <taxon>Candidatus Colimorpha</taxon>
    </lineage>
</organism>
<dbReference type="Pfam" id="PF00327">
    <property type="entry name" value="Ribosomal_L30"/>
    <property type="match status" value="1"/>
</dbReference>
<dbReference type="InterPro" id="IPR005996">
    <property type="entry name" value="Ribosomal_uL30_bac-type"/>
</dbReference>
<dbReference type="EMBL" id="JALEMU010000153">
    <property type="protein sequence ID" value="MCI5756444.1"/>
    <property type="molecule type" value="Genomic_DNA"/>
</dbReference>
<keyword evidence="3 5" id="KW-0689">Ribosomal protein</keyword>
<reference evidence="8 10" key="2">
    <citation type="submission" date="2022-03" db="EMBL/GenBank/DDBJ databases">
        <title>Metagenome-assembled genomes from swine fecal metagenomes.</title>
        <authorList>
            <person name="Holman D.B."/>
            <person name="Kommadath A."/>
        </authorList>
    </citation>
    <scope>NUCLEOTIDE SEQUENCE [LARGE SCALE GENOMIC DNA]</scope>
    <source>
        <strain evidence="8">SUG147</strain>
    </source>
</reference>
<evidence type="ECO:0000259" key="6">
    <source>
        <dbReference type="Pfam" id="PF00327"/>
    </source>
</evidence>
<evidence type="ECO:0000256" key="2">
    <source>
        <dbReference type="ARBA" id="ARBA00011838"/>
    </source>
</evidence>
<dbReference type="AlphaFoldDB" id="R6TMA3"/>
<dbReference type="Proteomes" id="UP001139365">
    <property type="component" value="Unassembled WGS sequence"/>
</dbReference>
<dbReference type="PANTHER" id="PTHR15892">
    <property type="entry name" value="MITOCHONDRIAL RIBOSOMAL PROTEIN L30"/>
    <property type="match status" value="1"/>
</dbReference>
<reference evidence="7" key="1">
    <citation type="submission" date="2012-11" db="EMBL/GenBank/DDBJ databases">
        <title>Dependencies among metagenomic species, viruses, plasmids and units of genetic variation.</title>
        <authorList>
            <person name="Nielsen H.B."/>
            <person name="Almeida M."/>
            <person name="Juncker A.S."/>
            <person name="Rasmussen S."/>
            <person name="Li J."/>
            <person name="Sunagawa S."/>
            <person name="Plichta D."/>
            <person name="Gautier L."/>
            <person name="Le Chatelier E."/>
            <person name="Peletier E."/>
            <person name="Bonde I."/>
            <person name="Nielsen T."/>
            <person name="Manichanh C."/>
            <person name="Arumugam M."/>
            <person name="Batto J."/>
            <person name="Santos M.B.Q.D."/>
            <person name="Blom N."/>
            <person name="Borruel N."/>
            <person name="Burgdorf K.S."/>
            <person name="Boumezbeur F."/>
            <person name="Casellas F."/>
            <person name="Dore J."/>
            <person name="Guarner F."/>
            <person name="Hansen T."/>
            <person name="Hildebrand F."/>
            <person name="Kaas R.S."/>
            <person name="Kennedy S."/>
            <person name="Kristiansen K."/>
            <person name="Kultima J.R."/>
            <person name="Leonard P."/>
            <person name="Levenez F."/>
            <person name="Lund O."/>
            <person name="Moumen B."/>
            <person name="Le Paslier D."/>
            <person name="Pons N."/>
            <person name="Pedersen O."/>
            <person name="Prifti E."/>
            <person name="Qin J."/>
            <person name="Raes J."/>
            <person name="Tap J."/>
            <person name="Tims S."/>
            <person name="Ussery D.W."/>
            <person name="Yamada T."/>
            <person name="MetaHit consortium"/>
            <person name="Renault P."/>
            <person name="Sicheritz-Ponten T."/>
            <person name="Bork P."/>
            <person name="Wang J."/>
            <person name="Brunak S."/>
            <person name="Ehrlich S.D."/>
        </authorList>
    </citation>
    <scope>NUCLEOTIDE SEQUENCE [LARGE SCALE GENOMIC DNA]</scope>
</reference>
<dbReference type="PANTHER" id="PTHR15892:SF2">
    <property type="entry name" value="LARGE RIBOSOMAL SUBUNIT PROTEIN UL30M"/>
    <property type="match status" value="1"/>
</dbReference>
<sequence>METVKVTLVKSTIGAKPNQKLTARSLGLEKIGDSIVHEDNAVLAGKVKVISHLVKVEKQG</sequence>
<evidence type="ECO:0000313" key="9">
    <source>
        <dbReference type="Proteomes" id="UP000017938"/>
    </source>
</evidence>
<evidence type="ECO:0000256" key="4">
    <source>
        <dbReference type="ARBA" id="ARBA00023274"/>
    </source>
</evidence>
<evidence type="ECO:0000256" key="3">
    <source>
        <dbReference type="ARBA" id="ARBA00022980"/>
    </source>
</evidence>
<feature type="domain" description="Large ribosomal subunit protein uL30-like ferredoxin-like fold" evidence="6">
    <location>
        <begin position="4"/>
        <end position="54"/>
    </location>
</feature>
<dbReference type="InterPro" id="IPR036919">
    <property type="entry name" value="Ribo_uL30_ferredoxin-like_sf"/>
</dbReference>
<name>R6TMA3_9BACT</name>
<comment type="subunit">
    <text evidence="2 5">Part of the 50S ribosomal subunit.</text>
</comment>
<dbReference type="Proteomes" id="UP000017938">
    <property type="component" value="Unassembled WGS sequence"/>
</dbReference>
<evidence type="ECO:0000256" key="5">
    <source>
        <dbReference type="HAMAP-Rule" id="MF_01371"/>
    </source>
</evidence>
<keyword evidence="4 5" id="KW-0687">Ribonucleoprotein</keyword>
<proteinExistence type="inferred from homology"/>